<reference evidence="3 4" key="1">
    <citation type="journal article" date="2023" name="Sci. Data">
        <title>Genome assembly of the Korean intertidal mud-creeper Batillaria attramentaria.</title>
        <authorList>
            <person name="Patra A.K."/>
            <person name="Ho P.T."/>
            <person name="Jun S."/>
            <person name="Lee S.J."/>
            <person name="Kim Y."/>
            <person name="Won Y.J."/>
        </authorList>
    </citation>
    <scope>NUCLEOTIDE SEQUENCE [LARGE SCALE GENOMIC DNA]</scope>
    <source>
        <strain evidence="3">Wonlab-2016</strain>
    </source>
</reference>
<gene>
    <name evidence="3" type="ORF">BaRGS_00003338</name>
</gene>
<dbReference type="Proteomes" id="UP001519460">
    <property type="component" value="Unassembled WGS sequence"/>
</dbReference>
<accession>A0ABD0M2S7</accession>
<keyword evidence="2" id="KW-0131">Cell cycle</keyword>
<dbReference type="InterPro" id="IPR020984">
    <property type="entry name" value="Speedy"/>
</dbReference>
<evidence type="ECO:0000256" key="1">
    <source>
        <dbReference type="ARBA" id="ARBA00010932"/>
    </source>
</evidence>
<comment type="similarity">
    <text evidence="1">Belongs to the Speedy/Ringo family.</text>
</comment>
<dbReference type="PANTHER" id="PTHR31545:SF5">
    <property type="entry name" value="SPEEDY PROTEIN A"/>
    <property type="match status" value="1"/>
</dbReference>
<sequence length="386" mass="44587">MLTCLGPSGIYVVGDTFLVIFERNGSRLGGCIAASRADNDTESESEQVMALNTLPYFDTVFQDAGNVVFLTSPDDLHCTSIRNLNKNESRRQTEEFKERPKRFRSRRCQHFPSPPHKKKFCESPMIVNISQDSFFLSTPTKPKPVVKRTFWRKKKPRDSCFIVRSREMKMFFKLTAEDEVIRRFLEHDSCSRVADKYLLAMVFAYFKRADLSLWEYTRFNFFIALYLANDVEEDEEEMKYEIFPWALGRKWKEKFPHFLKKRDKLLRKIDYKAIVSRRCSDERERPAHHAGALRAYMRDPEDDGFPRGPDLSPRYCQQCDARDSQYDSASPASVSWCVSSADSTPDRDGEGAPGAAANAATLARFDMKGLQRTLPTNDEIFPGTEE</sequence>
<dbReference type="AlphaFoldDB" id="A0ABD0M2S7"/>
<evidence type="ECO:0000313" key="4">
    <source>
        <dbReference type="Proteomes" id="UP001519460"/>
    </source>
</evidence>
<protein>
    <recommendedName>
        <fullName evidence="5">Speedy protein A</fullName>
    </recommendedName>
</protein>
<dbReference type="GO" id="GO:0019901">
    <property type="term" value="F:protein kinase binding"/>
    <property type="evidence" value="ECO:0007669"/>
    <property type="project" value="UniProtKB-ARBA"/>
</dbReference>
<comment type="caution">
    <text evidence="3">The sequence shown here is derived from an EMBL/GenBank/DDBJ whole genome shotgun (WGS) entry which is preliminary data.</text>
</comment>
<dbReference type="PANTHER" id="PTHR31545">
    <property type="entry name" value="SEEDY PROTEIN A/C FAMILY MEMBER"/>
    <property type="match status" value="1"/>
</dbReference>
<evidence type="ECO:0000256" key="2">
    <source>
        <dbReference type="ARBA" id="ARBA00023306"/>
    </source>
</evidence>
<dbReference type="EMBL" id="JACVVK020000010">
    <property type="protein sequence ID" value="KAK7505593.1"/>
    <property type="molecule type" value="Genomic_DNA"/>
</dbReference>
<name>A0ABD0M2S7_9CAEN</name>
<evidence type="ECO:0000313" key="3">
    <source>
        <dbReference type="EMBL" id="KAK7505593.1"/>
    </source>
</evidence>
<evidence type="ECO:0008006" key="5">
    <source>
        <dbReference type="Google" id="ProtNLM"/>
    </source>
</evidence>
<keyword evidence="4" id="KW-1185">Reference proteome</keyword>
<dbReference type="Pfam" id="PF11357">
    <property type="entry name" value="Spy1"/>
    <property type="match status" value="1"/>
</dbReference>
<organism evidence="3 4">
    <name type="scientific">Batillaria attramentaria</name>
    <dbReference type="NCBI Taxonomy" id="370345"/>
    <lineage>
        <taxon>Eukaryota</taxon>
        <taxon>Metazoa</taxon>
        <taxon>Spiralia</taxon>
        <taxon>Lophotrochozoa</taxon>
        <taxon>Mollusca</taxon>
        <taxon>Gastropoda</taxon>
        <taxon>Caenogastropoda</taxon>
        <taxon>Sorbeoconcha</taxon>
        <taxon>Cerithioidea</taxon>
        <taxon>Batillariidae</taxon>
        <taxon>Batillaria</taxon>
    </lineage>
</organism>
<dbReference type="InterPro" id="IPR052316">
    <property type="entry name" value="Speedy-Ringo_regulator"/>
</dbReference>
<proteinExistence type="inferred from homology"/>